<dbReference type="AlphaFoldDB" id="A0A7W7L8Q1"/>
<feature type="chain" id="PRO_5031423200" evidence="2">
    <location>
        <begin position="22"/>
        <end position="437"/>
    </location>
</feature>
<organism evidence="3 4">
    <name type="scientific">Streptomyces netropsis</name>
    <name type="common">Streptoverticillium netropsis</name>
    <dbReference type="NCBI Taxonomy" id="55404"/>
    <lineage>
        <taxon>Bacteria</taxon>
        <taxon>Bacillati</taxon>
        <taxon>Actinomycetota</taxon>
        <taxon>Actinomycetes</taxon>
        <taxon>Kitasatosporales</taxon>
        <taxon>Streptomycetaceae</taxon>
        <taxon>Streptomyces</taxon>
    </lineage>
</organism>
<accession>A0A7W7L8Q1</accession>
<protein>
    <submittedName>
        <fullName evidence="3">Uncharacterized protein</fullName>
    </submittedName>
</protein>
<dbReference type="RefSeq" id="WP_184731393.1">
    <property type="nucleotide sequence ID" value="NZ_BMRW01000006.1"/>
</dbReference>
<proteinExistence type="predicted"/>
<feature type="compositionally biased region" description="Gly residues" evidence="1">
    <location>
        <begin position="65"/>
        <end position="74"/>
    </location>
</feature>
<evidence type="ECO:0000256" key="2">
    <source>
        <dbReference type="SAM" id="SignalP"/>
    </source>
</evidence>
<evidence type="ECO:0000313" key="3">
    <source>
        <dbReference type="EMBL" id="MBB4885121.1"/>
    </source>
</evidence>
<gene>
    <name evidence="3" type="ORF">FHS38_001149</name>
</gene>
<keyword evidence="4" id="KW-1185">Reference proteome</keyword>
<evidence type="ECO:0000313" key="4">
    <source>
        <dbReference type="Proteomes" id="UP000556436"/>
    </source>
</evidence>
<dbReference type="Proteomes" id="UP000556436">
    <property type="component" value="Unassembled WGS sequence"/>
</dbReference>
<keyword evidence="2" id="KW-0732">Signal</keyword>
<comment type="caution">
    <text evidence="3">The sequence shown here is derived from an EMBL/GenBank/DDBJ whole genome shotgun (WGS) entry which is preliminary data.</text>
</comment>
<name>A0A7W7L8Q1_STRNE</name>
<feature type="signal peptide" evidence="2">
    <location>
        <begin position="1"/>
        <end position="21"/>
    </location>
</feature>
<dbReference type="EMBL" id="JACHJG010000002">
    <property type="protein sequence ID" value="MBB4885121.1"/>
    <property type="molecule type" value="Genomic_DNA"/>
</dbReference>
<sequence>MTLLGGTLALTLPLAAQPAYADLEVPVDVLNGTFARPKVDDRPGEMKWDGETPFGWDGGEPKETGGSGVDGGGTVSPAAAGRQDGRQAANLHRGREVRSISTRLWDVRKGAQVQIAWEDSPSTYYKRDGWSSERCAENQAGREQTYEFSWGARSDQKQTFSTKELPGLGEANWDSGKRSRTFTATEDQQRITFTSTTEDSDNYFCGPMLANVRASQDPASYDAGVSKTALPPAKAYKGNNRERDLASAVSTCTEGARKCTFEVYPWSAHPYFDVARTIDEAAVNCTRNAITDRRDIVLKASEYNSLGQNKPVGYHLVKDYKDMLPLVATGFEEYSTYPYSWGNEERKRQITLSIQPGEVTWLELQAARERFEGAFTEIVDTTSNSNVERDRKRLFATFDGPSTGRPDRLYQRSGPLNPVELLKCDKTRPTAITPDNR</sequence>
<feature type="region of interest" description="Disordered" evidence="1">
    <location>
        <begin position="52"/>
        <end position="93"/>
    </location>
</feature>
<reference evidence="3 4" key="1">
    <citation type="submission" date="2020-08" db="EMBL/GenBank/DDBJ databases">
        <title>Genomic Encyclopedia of Type Strains, Phase III (KMG-III): the genomes of soil and plant-associated and newly described type strains.</title>
        <authorList>
            <person name="Whitman W."/>
        </authorList>
    </citation>
    <scope>NUCLEOTIDE SEQUENCE [LARGE SCALE GENOMIC DNA]</scope>
    <source>
        <strain evidence="3 4">CECT 3265</strain>
    </source>
</reference>
<evidence type="ECO:0000256" key="1">
    <source>
        <dbReference type="SAM" id="MobiDB-lite"/>
    </source>
</evidence>
<feature type="compositionally biased region" description="Low complexity" evidence="1">
    <location>
        <begin position="75"/>
        <end position="89"/>
    </location>
</feature>